<comment type="caution">
    <text evidence="5">The sequence shown here is derived from an EMBL/GenBank/DDBJ whole genome shotgun (WGS) entry which is preliminary data.</text>
</comment>
<evidence type="ECO:0000256" key="2">
    <source>
        <dbReference type="PROSITE-ProRule" id="PRU00335"/>
    </source>
</evidence>
<dbReference type="Proteomes" id="UP000442695">
    <property type="component" value="Unassembled WGS sequence"/>
</dbReference>
<feature type="region of interest" description="Disordered" evidence="3">
    <location>
        <begin position="1"/>
        <end position="33"/>
    </location>
</feature>
<dbReference type="AlphaFoldDB" id="A0A7V8E9I0"/>
<accession>A0A7V8E9I0</accession>
<evidence type="ECO:0000256" key="3">
    <source>
        <dbReference type="SAM" id="MobiDB-lite"/>
    </source>
</evidence>
<dbReference type="InterPro" id="IPR009057">
    <property type="entry name" value="Homeodomain-like_sf"/>
</dbReference>
<dbReference type="EMBL" id="WOWR01000091">
    <property type="protein sequence ID" value="KAF0250765.1"/>
    <property type="molecule type" value="Genomic_DNA"/>
</dbReference>
<dbReference type="InterPro" id="IPR023772">
    <property type="entry name" value="DNA-bd_HTH_TetR-type_CS"/>
</dbReference>
<dbReference type="InterPro" id="IPR001647">
    <property type="entry name" value="HTH_TetR"/>
</dbReference>
<dbReference type="PANTHER" id="PTHR43479">
    <property type="entry name" value="ACREF/ENVCD OPERON REPRESSOR-RELATED"/>
    <property type="match status" value="1"/>
</dbReference>
<evidence type="ECO:0000259" key="4">
    <source>
        <dbReference type="PROSITE" id="PS50977"/>
    </source>
</evidence>
<reference evidence="5 6" key="1">
    <citation type="submission" date="2019-12" db="EMBL/GenBank/DDBJ databases">
        <authorList>
            <person name="Woiski C."/>
        </authorList>
    </citation>
    <scope>NUCLEOTIDE SEQUENCE [LARGE SCALE GENOMIC DNA]</scope>
    <source>
        <strain evidence="5 6">BOE100</strain>
    </source>
</reference>
<dbReference type="PROSITE" id="PS50977">
    <property type="entry name" value="HTH_TETR_2"/>
    <property type="match status" value="1"/>
</dbReference>
<sequence length="243" mass="26921">MKKSDKRTTAPKALSTPSVETATADIKPAAMPRGLKSKMRTRKKLIDSVQQLIAVKGFDQMTIEDITNGADVGFGTFYNHFHSKEDIATALFLEKNNEIEQLIGTINKSEQDRALSITYVQKLFLTKAIQNEIWGWFIVRSHTTHKVMSDSFNEQAKSDIFEGVAQGRFNLSCIESAAQITIAGLIAAMRSLLEGEAAPNTVNNTVECFMRMYGLPPEEARRIASLELPAYVVDLFNSPSGRG</sequence>
<name>A0A7V8E9I0_PSEPU</name>
<dbReference type="PANTHER" id="PTHR43479:SF11">
    <property type="entry name" value="ACREF_ENVCD OPERON REPRESSOR-RELATED"/>
    <property type="match status" value="1"/>
</dbReference>
<evidence type="ECO:0000256" key="1">
    <source>
        <dbReference type="ARBA" id="ARBA00023125"/>
    </source>
</evidence>
<dbReference type="Pfam" id="PF21306">
    <property type="entry name" value="TetR_C_40"/>
    <property type="match status" value="1"/>
</dbReference>
<dbReference type="InterPro" id="IPR049513">
    <property type="entry name" value="TetR_C_40"/>
</dbReference>
<protein>
    <submittedName>
        <fullName evidence="5">TetR family transcriptional regulator</fullName>
    </submittedName>
</protein>
<dbReference type="InterPro" id="IPR050624">
    <property type="entry name" value="HTH-type_Tx_Regulator"/>
</dbReference>
<evidence type="ECO:0000313" key="6">
    <source>
        <dbReference type="Proteomes" id="UP000442695"/>
    </source>
</evidence>
<dbReference type="Gene3D" id="1.10.357.10">
    <property type="entry name" value="Tetracycline Repressor, domain 2"/>
    <property type="match status" value="1"/>
</dbReference>
<proteinExistence type="predicted"/>
<feature type="domain" description="HTH tetR-type" evidence="4">
    <location>
        <begin position="39"/>
        <end position="99"/>
    </location>
</feature>
<organism evidence="5 6">
    <name type="scientific">Pseudomonas putida</name>
    <name type="common">Arthrobacter siderocapsulatus</name>
    <dbReference type="NCBI Taxonomy" id="303"/>
    <lineage>
        <taxon>Bacteria</taxon>
        <taxon>Pseudomonadati</taxon>
        <taxon>Pseudomonadota</taxon>
        <taxon>Gammaproteobacteria</taxon>
        <taxon>Pseudomonadales</taxon>
        <taxon>Pseudomonadaceae</taxon>
        <taxon>Pseudomonas</taxon>
    </lineage>
</organism>
<dbReference type="SUPFAM" id="SSF46689">
    <property type="entry name" value="Homeodomain-like"/>
    <property type="match status" value="1"/>
</dbReference>
<dbReference type="RefSeq" id="WP_162465327.1">
    <property type="nucleotide sequence ID" value="NZ_WOWR01000091.1"/>
</dbReference>
<dbReference type="Pfam" id="PF00440">
    <property type="entry name" value="TetR_N"/>
    <property type="match status" value="1"/>
</dbReference>
<dbReference type="PROSITE" id="PS01081">
    <property type="entry name" value="HTH_TETR_1"/>
    <property type="match status" value="1"/>
</dbReference>
<feature type="DNA-binding region" description="H-T-H motif" evidence="2">
    <location>
        <begin position="62"/>
        <end position="81"/>
    </location>
</feature>
<dbReference type="GO" id="GO:0003677">
    <property type="term" value="F:DNA binding"/>
    <property type="evidence" value="ECO:0007669"/>
    <property type="project" value="UniProtKB-UniRule"/>
</dbReference>
<keyword evidence="1 2" id="KW-0238">DNA-binding</keyword>
<gene>
    <name evidence="5" type="ORF">GN299_32230</name>
</gene>
<evidence type="ECO:0000313" key="5">
    <source>
        <dbReference type="EMBL" id="KAF0250765.1"/>
    </source>
</evidence>
<dbReference type="PRINTS" id="PR00455">
    <property type="entry name" value="HTHTETR"/>
</dbReference>